<sequence>MSDPSHSFNLVVGAVSTLGALGLVGWYLYRDHTRHRHTKAVRALVQRFTQDFRTVSKSADDIWSEWVQPLLPLFELTDPVERAAALAADYKRADKGLGVASELLLRQLESMDGVPLRKLLEPVTPDAVAAGYEPSAQQQEALAKLKDKRRHLARHLNQQLAKVDTYHTELKQAV</sequence>
<keyword evidence="1" id="KW-0472">Membrane</keyword>
<dbReference type="OrthoDB" id="5556395at2759"/>
<organism evidence="2 3">
    <name type="scientific">Tieghemiomyces parasiticus</name>
    <dbReference type="NCBI Taxonomy" id="78921"/>
    <lineage>
        <taxon>Eukaryota</taxon>
        <taxon>Fungi</taxon>
        <taxon>Fungi incertae sedis</taxon>
        <taxon>Zoopagomycota</taxon>
        <taxon>Kickxellomycotina</taxon>
        <taxon>Dimargaritomycetes</taxon>
        <taxon>Dimargaritales</taxon>
        <taxon>Dimargaritaceae</taxon>
        <taxon>Tieghemiomyces</taxon>
    </lineage>
</organism>
<dbReference type="Proteomes" id="UP001150569">
    <property type="component" value="Unassembled WGS sequence"/>
</dbReference>
<accession>A0A9W8DWY1</accession>
<name>A0A9W8DWY1_9FUNG</name>
<evidence type="ECO:0000313" key="3">
    <source>
        <dbReference type="Proteomes" id="UP001150569"/>
    </source>
</evidence>
<proteinExistence type="predicted"/>
<dbReference type="AlphaFoldDB" id="A0A9W8DWY1"/>
<reference evidence="2" key="1">
    <citation type="submission" date="2022-07" db="EMBL/GenBank/DDBJ databases">
        <title>Phylogenomic reconstructions and comparative analyses of Kickxellomycotina fungi.</title>
        <authorList>
            <person name="Reynolds N.K."/>
            <person name="Stajich J.E."/>
            <person name="Barry K."/>
            <person name="Grigoriev I.V."/>
            <person name="Crous P."/>
            <person name="Smith M.E."/>
        </authorList>
    </citation>
    <scope>NUCLEOTIDE SEQUENCE</scope>
    <source>
        <strain evidence="2">RSA 861</strain>
    </source>
</reference>
<protein>
    <submittedName>
        <fullName evidence="2">Uncharacterized protein</fullName>
    </submittedName>
</protein>
<keyword evidence="1" id="KW-1133">Transmembrane helix</keyword>
<comment type="caution">
    <text evidence="2">The sequence shown here is derived from an EMBL/GenBank/DDBJ whole genome shotgun (WGS) entry which is preliminary data.</text>
</comment>
<evidence type="ECO:0000256" key="1">
    <source>
        <dbReference type="SAM" id="Phobius"/>
    </source>
</evidence>
<feature type="transmembrane region" description="Helical" evidence="1">
    <location>
        <begin position="6"/>
        <end position="29"/>
    </location>
</feature>
<keyword evidence="3" id="KW-1185">Reference proteome</keyword>
<evidence type="ECO:0000313" key="2">
    <source>
        <dbReference type="EMBL" id="KAJ1927435.1"/>
    </source>
</evidence>
<keyword evidence="1" id="KW-0812">Transmembrane</keyword>
<gene>
    <name evidence="2" type="ORF">IWQ60_002942</name>
</gene>
<dbReference type="EMBL" id="JANBPT010000118">
    <property type="protein sequence ID" value="KAJ1927435.1"/>
    <property type="molecule type" value="Genomic_DNA"/>
</dbReference>